<dbReference type="InterPro" id="IPR016186">
    <property type="entry name" value="C-type_lectin-like/link_sf"/>
</dbReference>
<feature type="coiled-coil region" evidence="1">
    <location>
        <begin position="123"/>
        <end position="181"/>
    </location>
</feature>
<dbReference type="PROSITE" id="PS50041">
    <property type="entry name" value="C_TYPE_LECTIN_2"/>
    <property type="match status" value="1"/>
</dbReference>
<feature type="domain" description="C-type lectin" evidence="3">
    <location>
        <begin position="230"/>
        <end position="344"/>
    </location>
</feature>
<protein>
    <submittedName>
        <fullName evidence="4">Lectin</fullName>
    </submittedName>
</protein>
<feature type="chain" id="PRO_5008549026" evidence="2">
    <location>
        <begin position="19"/>
        <end position="346"/>
    </location>
</feature>
<proteinExistence type="evidence at transcript level"/>
<dbReference type="InterPro" id="IPR001304">
    <property type="entry name" value="C-type_lectin-like"/>
</dbReference>
<evidence type="ECO:0000313" key="4">
    <source>
        <dbReference type="EMBL" id="AOF80291.1"/>
    </source>
</evidence>
<dbReference type="SUPFAM" id="SSF56436">
    <property type="entry name" value="C-type lectin-like"/>
    <property type="match status" value="1"/>
</dbReference>
<dbReference type="Gene3D" id="3.10.100.10">
    <property type="entry name" value="Mannose-Binding Protein A, subunit A"/>
    <property type="match status" value="1"/>
</dbReference>
<feature type="signal peptide" evidence="2">
    <location>
        <begin position="1"/>
        <end position="18"/>
    </location>
</feature>
<name>A0A1B3LHG8_MACRS</name>
<accession>A0A1B3LHG8</accession>
<sequence>MWLWIPCLFGLWVGLVASSGPRSAFVERLEPRDFSSTAEYFVSTGSSALGGDLREGPAMMEDLRRGQEGLMIKLNDVTRSIKEDELKLNNIFYKLGRHDTDLEGVDSLLDRLSTSTKRIEAKLNKHAFNVDFLRRRVEEMKENIEAEQRVEVQVAATRSLINRLEDRLTDALARLGTVENTTQTLQKRSVPQYGPTLALHSRPPTLTVYPDRHTGISDLTGECRVDWEQVGDGCYWFGGEELTYTEAISYCIRHGGYLLTLAPPGSQLSLLLNRFRSDIVYWTSGTDAFNKGSWEFLMTATPVMPFHWAIEVNFTAHHNNHCAGLTPNGFIKGKCTHPLPYICPII</sequence>
<keyword evidence="1" id="KW-0175">Coiled coil</keyword>
<dbReference type="SMART" id="SM00034">
    <property type="entry name" value="CLECT"/>
    <property type="match status" value="1"/>
</dbReference>
<dbReference type="InterPro" id="IPR016187">
    <property type="entry name" value="CTDL_fold"/>
</dbReference>
<keyword evidence="2" id="KW-0732">Signal</keyword>
<organism evidence="4">
    <name type="scientific">Macrobrachium rosenbergii</name>
    <name type="common">Giant fresh water prawn</name>
    <dbReference type="NCBI Taxonomy" id="79674"/>
    <lineage>
        <taxon>Eukaryota</taxon>
        <taxon>Metazoa</taxon>
        <taxon>Ecdysozoa</taxon>
        <taxon>Arthropoda</taxon>
        <taxon>Crustacea</taxon>
        <taxon>Multicrustacea</taxon>
        <taxon>Malacostraca</taxon>
        <taxon>Eumalacostraca</taxon>
        <taxon>Eucarida</taxon>
        <taxon>Decapoda</taxon>
        <taxon>Pleocyemata</taxon>
        <taxon>Caridea</taxon>
        <taxon>Palaemonoidea</taxon>
        <taxon>Palaemonidae</taxon>
        <taxon>Macrobrachium</taxon>
    </lineage>
</organism>
<dbReference type="CDD" id="cd00037">
    <property type="entry name" value="CLECT"/>
    <property type="match status" value="1"/>
</dbReference>
<dbReference type="AlphaFoldDB" id="A0A1B3LHG8"/>
<dbReference type="EMBL" id="KX495216">
    <property type="protein sequence ID" value="AOF80291.1"/>
    <property type="molecule type" value="mRNA"/>
</dbReference>
<reference evidence="4" key="1">
    <citation type="submission" date="2016-07" db="EMBL/GenBank/DDBJ databases">
        <title>A C-type lectin (MrLec) with high expression in intestine is involved in innate immune response of Macrobrachium rosenbergii.</title>
        <authorList>
            <person name="Feng J."/>
            <person name="Huang X."/>
            <person name="Li T."/>
            <person name="Zhang Y."/>
            <person name="Hui K."/>
            <person name="Ren Q."/>
        </authorList>
    </citation>
    <scope>NUCLEOTIDE SEQUENCE</scope>
</reference>
<evidence type="ECO:0000256" key="1">
    <source>
        <dbReference type="SAM" id="Coils"/>
    </source>
</evidence>
<evidence type="ECO:0000259" key="3">
    <source>
        <dbReference type="PROSITE" id="PS50041"/>
    </source>
</evidence>
<evidence type="ECO:0000256" key="2">
    <source>
        <dbReference type="SAM" id="SignalP"/>
    </source>
</evidence>
<dbReference type="SMR" id="A0A1B3LHG8"/>